<sequence length="47" mass="5008">MGSAVDALEWIREGYLAGDPLRSALFVGAAFVTMPLQLIATLLGQPF</sequence>
<accession>A0A1G6R140</accession>
<keyword evidence="1" id="KW-0472">Membrane</keyword>
<organism evidence="2 3">
    <name type="scientific">Rhodococcus tukisamuensis</name>
    <dbReference type="NCBI Taxonomy" id="168276"/>
    <lineage>
        <taxon>Bacteria</taxon>
        <taxon>Bacillati</taxon>
        <taxon>Actinomycetota</taxon>
        <taxon>Actinomycetes</taxon>
        <taxon>Mycobacteriales</taxon>
        <taxon>Nocardiaceae</taxon>
        <taxon>Rhodococcus</taxon>
    </lineage>
</organism>
<protein>
    <submittedName>
        <fullName evidence="2">Uncharacterized protein</fullName>
    </submittedName>
</protein>
<evidence type="ECO:0000313" key="3">
    <source>
        <dbReference type="Proteomes" id="UP000199417"/>
    </source>
</evidence>
<feature type="transmembrane region" description="Helical" evidence="1">
    <location>
        <begin position="24"/>
        <end position="44"/>
    </location>
</feature>
<gene>
    <name evidence="2" type="ORF">SAMN05444580_102293</name>
</gene>
<reference evidence="2 3" key="1">
    <citation type="submission" date="2016-10" db="EMBL/GenBank/DDBJ databases">
        <authorList>
            <person name="de Groot N.N."/>
        </authorList>
    </citation>
    <scope>NUCLEOTIDE SEQUENCE [LARGE SCALE GENOMIC DNA]</scope>
    <source>
        <strain evidence="2 3">JCM 11308</strain>
    </source>
</reference>
<dbReference type="AlphaFoldDB" id="A0A1G6R140"/>
<name>A0A1G6R140_9NOCA</name>
<keyword evidence="1" id="KW-0812">Transmembrane</keyword>
<evidence type="ECO:0000313" key="2">
    <source>
        <dbReference type="EMBL" id="SDC98390.1"/>
    </source>
</evidence>
<dbReference type="Proteomes" id="UP000199417">
    <property type="component" value="Unassembled WGS sequence"/>
</dbReference>
<dbReference type="RefSeq" id="WP_169888211.1">
    <property type="nucleotide sequence ID" value="NZ_FNAB01000002.1"/>
</dbReference>
<dbReference type="EMBL" id="FNAB01000002">
    <property type="protein sequence ID" value="SDC98390.1"/>
    <property type="molecule type" value="Genomic_DNA"/>
</dbReference>
<keyword evidence="3" id="KW-1185">Reference proteome</keyword>
<proteinExistence type="predicted"/>
<keyword evidence="1" id="KW-1133">Transmembrane helix</keyword>
<evidence type="ECO:0000256" key="1">
    <source>
        <dbReference type="SAM" id="Phobius"/>
    </source>
</evidence>